<evidence type="ECO:0000259" key="7">
    <source>
        <dbReference type="Pfam" id="PF09822"/>
    </source>
</evidence>
<dbReference type="InterPro" id="IPR019196">
    <property type="entry name" value="ABC_transp_unknown"/>
</dbReference>
<feature type="transmembrane region" description="Helical" evidence="6">
    <location>
        <begin position="154"/>
        <end position="171"/>
    </location>
</feature>
<feature type="transmembrane region" description="Helical" evidence="6">
    <location>
        <begin position="126"/>
        <end position="147"/>
    </location>
</feature>
<gene>
    <name evidence="9" type="ORF">N5B56_08725</name>
</gene>
<evidence type="ECO:0000259" key="8">
    <source>
        <dbReference type="Pfam" id="PF23357"/>
    </source>
</evidence>
<keyword evidence="2" id="KW-1003">Cell membrane</keyword>
<dbReference type="EMBL" id="JAODBU010000007">
    <property type="protein sequence ID" value="MCT7399164.1"/>
    <property type="molecule type" value="Genomic_DNA"/>
</dbReference>
<reference evidence="9" key="1">
    <citation type="submission" date="2022-09" db="EMBL/GenBank/DDBJ databases">
        <title>Eubacterium sp. LFL-14 isolated from human feces.</title>
        <authorList>
            <person name="Liu F."/>
        </authorList>
    </citation>
    <scope>NUCLEOTIDE SEQUENCE</scope>
    <source>
        <strain evidence="9">LFL-14</strain>
    </source>
</reference>
<dbReference type="Pfam" id="PF09822">
    <property type="entry name" value="ABC_transp_aux"/>
    <property type="match status" value="1"/>
</dbReference>
<evidence type="ECO:0000256" key="4">
    <source>
        <dbReference type="ARBA" id="ARBA00022989"/>
    </source>
</evidence>
<feature type="domain" description="ABC-type uncharacterised transport system" evidence="7">
    <location>
        <begin position="414"/>
        <end position="654"/>
    </location>
</feature>
<evidence type="ECO:0000313" key="10">
    <source>
        <dbReference type="Proteomes" id="UP001431199"/>
    </source>
</evidence>
<name>A0ABT2M0X3_9FIRM</name>
<dbReference type="RefSeq" id="WP_022089842.1">
    <property type="nucleotide sequence ID" value="NZ_JAODBU010000007.1"/>
</dbReference>
<keyword evidence="4 6" id="KW-1133">Transmembrane helix</keyword>
<evidence type="ECO:0000256" key="2">
    <source>
        <dbReference type="ARBA" id="ARBA00022475"/>
    </source>
</evidence>
<organism evidence="9 10">
    <name type="scientific">Eubacterium album</name>
    <dbReference type="NCBI Taxonomy" id="2978477"/>
    <lineage>
        <taxon>Bacteria</taxon>
        <taxon>Bacillati</taxon>
        <taxon>Bacillota</taxon>
        <taxon>Clostridia</taxon>
        <taxon>Eubacteriales</taxon>
        <taxon>Eubacteriaceae</taxon>
        <taxon>Eubacterium</taxon>
    </lineage>
</organism>
<dbReference type="PANTHER" id="PTHR30294">
    <property type="entry name" value="MEMBRANE COMPONENT OF ABC TRANSPORTER YHHJ-RELATED"/>
    <property type="match status" value="1"/>
</dbReference>
<keyword evidence="5 6" id="KW-0472">Membrane</keyword>
<dbReference type="InterPro" id="IPR051449">
    <property type="entry name" value="ABC-2_transporter_component"/>
</dbReference>
<feature type="transmembrane region" description="Helical" evidence="6">
    <location>
        <begin position="245"/>
        <end position="265"/>
    </location>
</feature>
<evidence type="ECO:0000256" key="5">
    <source>
        <dbReference type="ARBA" id="ARBA00023136"/>
    </source>
</evidence>
<proteinExistence type="predicted"/>
<evidence type="ECO:0000256" key="6">
    <source>
        <dbReference type="SAM" id="Phobius"/>
    </source>
</evidence>
<comment type="caution">
    <text evidence="9">The sequence shown here is derived from an EMBL/GenBank/DDBJ whole genome shotgun (WGS) entry which is preliminary data.</text>
</comment>
<keyword evidence="3 6" id="KW-0812">Transmembrane</keyword>
<evidence type="ECO:0000256" key="1">
    <source>
        <dbReference type="ARBA" id="ARBA00004651"/>
    </source>
</evidence>
<evidence type="ECO:0000256" key="3">
    <source>
        <dbReference type="ARBA" id="ARBA00022692"/>
    </source>
</evidence>
<evidence type="ECO:0000313" key="9">
    <source>
        <dbReference type="EMBL" id="MCT7399164.1"/>
    </source>
</evidence>
<feature type="transmembrane region" description="Helical" evidence="6">
    <location>
        <begin position="695"/>
        <end position="716"/>
    </location>
</feature>
<feature type="transmembrane region" description="Helical" evidence="6">
    <location>
        <begin position="94"/>
        <end position="114"/>
    </location>
</feature>
<feature type="transmembrane region" description="Helical" evidence="6">
    <location>
        <begin position="201"/>
        <end position="224"/>
    </location>
</feature>
<keyword evidence="10" id="KW-1185">Reference proteome</keyword>
<protein>
    <submittedName>
        <fullName evidence="9">Gldg family protein</fullName>
    </submittedName>
</protein>
<dbReference type="InterPro" id="IPR055396">
    <property type="entry name" value="DUF7088"/>
</dbReference>
<dbReference type="Pfam" id="PF23357">
    <property type="entry name" value="DUF7088"/>
    <property type="match status" value="1"/>
</dbReference>
<dbReference type="Pfam" id="PF12679">
    <property type="entry name" value="ABC2_membrane_2"/>
    <property type="match status" value="1"/>
</dbReference>
<feature type="transmembrane region" description="Helical" evidence="6">
    <location>
        <begin position="12"/>
        <end position="36"/>
    </location>
</feature>
<sequence>MLAIYEKELKSYFTSVIACLFIAVTTFIAGIFFIYYNLTYGYTQMYAAYNALLILVFTIPILTMKIVADERRLKTDQLILTSPISVGKTVVGKFLALVTIYLIPVLIMCVYPLILSRFGEVSFRLAYTNILGLFLYGCAFIAIGVFISSITESQVISAILSIVILFMGYMMNSLENMISSSGNVLTKILGAFDLLSPVDEFMSGVISLFGVVYYLTIIVLFLFLTCQSIQKRRWNVSKATISTGVFSTGFIAVAIVVAVFVNLVAGKVTDKSSWASIDMTASKLYSITDDTKKMLKKINDDVVIYVMAAKDGSDDTIKKTLKNYENSSKHISVEYKDTKLNPYFYADYTDSAPTSNSLIVVNKKTNKSKVVDYNNIYEADTSSYYTTGSTSYTGYDCEGQLDSAISYVLSDKNPVVYQITGHDEIGMGSKFSDAISKMNCDVEEIKLASMDSLSVDDCEMIMILGPTKDYSKDETQKVIDYLNAGGKAIIACEAYKSAQTDKPNFESILEAFGVKVVEGVIAENDTDFYSNQYGPFFTFANGSGSFASGIDNYIIAPYAKGLQQVNKDDSSITYTSLATTSKAVSKTHLKSAKKYTKEDGDVEGTFDLGAQIKKSVTSENENGESTTTETNILALSSVYMLDDNMNELVADANLEMFNNALSEYINTDDSVETLSIPSKSLQASQLTITASVSRLVGIIVAVVLPIAILVAGIVIWTRRRKR</sequence>
<comment type="subcellular location">
    <subcellularLocation>
        <location evidence="1">Cell membrane</location>
        <topology evidence="1">Multi-pass membrane protein</topology>
    </subcellularLocation>
</comment>
<accession>A0ABT2M0X3</accession>
<feature type="domain" description="DUF7088" evidence="8">
    <location>
        <begin position="282"/>
        <end position="344"/>
    </location>
</feature>
<dbReference type="Proteomes" id="UP001431199">
    <property type="component" value="Unassembled WGS sequence"/>
</dbReference>
<feature type="transmembrane region" description="Helical" evidence="6">
    <location>
        <begin position="48"/>
        <end position="68"/>
    </location>
</feature>
<dbReference type="PANTHER" id="PTHR30294:SF29">
    <property type="entry name" value="MULTIDRUG ABC TRANSPORTER PERMEASE YBHS-RELATED"/>
    <property type="match status" value="1"/>
</dbReference>